<feature type="transmembrane region" description="Helical" evidence="1">
    <location>
        <begin position="119"/>
        <end position="141"/>
    </location>
</feature>
<dbReference type="Proteomes" id="UP000799750">
    <property type="component" value="Unassembled WGS sequence"/>
</dbReference>
<dbReference type="EMBL" id="MU004199">
    <property type="protein sequence ID" value="KAF2489173.1"/>
    <property type="molecule type" value="Genomic_DNA"/>
</dbReference>
<keyword evidence="1" id="KW-0812">Transmembrane</keyword>
<proteinExistence type="predicted"/>
<dbReference type="AlphaFoldDB" id="A0A6A6QBZ5"/>
<dbReference type="OrthoDB" id="3800738at2759"/>
<name>A0A6A6QBZ5_9PEZI</name>
<evidence type="ECO:0000313" key="2">
    <source>
        <dbReference type="EMBL" id="KAF2489173.1"/>
    </source>
</evidence>
<feature type="transmembrane region" description="Helical" evidence="1">
    <location>
        <begin position="383"/>
        <end position="403"/>
    </location>
</feature>
<accession>A0A6A6QBZ5</accession>
<sequence length="474" mass="54224">MGNREGDHVLHAKIVLLHLVHPSSLCTSEEISSKSRHSGLLASLRTFHSFARVVLCLGRQPVARRSSHALAKLKPSAFSVRVSASSTTHSTWNHNHEKTTSPRPGPGRDASMIFRPLQIVWWAIVDGLLALHLAFPVLSYYDGHDRPTKARDAVLNSPELLDLILHQLGVPHVLKYKRICRAWKEAIESSPAIQHDLWKRPIDRDTATEFTTHDLLDLVYGGCRVCGISANHKAPSADNLNPILAPDLLVKRESWLGRLVQRWHLWRRLNQGCWSVQDDGSLLFSFIAPFPLPLLTGDLDLTTATWRDTLVSLPRVTKVTIRGRRIQIRHPAMPFMPRWKTQAVLENPNGLRMGELMDVMREMDEFMTLRGWVCEWRFVPTGFVLLGALLLLSLLWLSFWAWIFCNVTRWALPFIWVHALVPSVTMSWSYLQETLAMSFMSYFLTSIMWLCAMCYSRVRMAWLQRTSKATLTWS</sequence>
<protein>
    <recommendedName>
        <fullName evidence="4">F-box domain-containing protein</fullName>
    </recommendedName>
</protein>
<evidence type="ECO:0000256" key="1">
    <source>
        <dbReference type="SAM" id="Phobius"/>
    </source>
</evidence>
<evidence type="ECO:0000313" key="3">
    <source>
        <dbReference type="Proteomes" id="UP000799750"/>
    </source>
</evidence>
<keyword evidence="3" id="KW-1185">Reference proteome</keyword>
<keyword evidence="1" id="KW-0472">Membrane</keyword>
<feature type="transmembrane region" description="Helical" evidence="1">
    <location>
        <begin position="437"/>
        <end position="458"/>
    </location>
</feature>
<reference evidence="2" key="1">
    <citation type="journal article" date="2020" name="Stud. Mycol.">
        <title>101 Dothideomycetes genomes: a test case for predicting lifestyles and emergence of pathogens.</title>
        <authorList>
            <person name="Haridas S."/>
            <person name="Albert R."/>
            <person name="Binder M."/>
            <person name="Bloem J."/>
            <person name="Labutti K."/>
            <person name="Salamov A."/>
            <person name="Andreopoulos B."/>
            <person name="Baker S."/>
            <person name="Barry K."/>
            <person name="Bills G."/>
            <person name="Bluhm B."/>
            <person name="Cannon C."/>
            <person name="Castanera R."/>
            <person name="Culley D."/>
            <person name="Daum C."/>
            <person name="Ezra D."/>
            <person name="Gonzalez J."/>
            <person name="Henrissat B."/>
            <person name="Kuo A."/>
            <person name="Liang C."/>
            <person name="Lipzen A."/>
            <person name="Lutzoni F."/>
            <person name="Magnuson J."/>
            <person name="Mondo S."/>
            <person name="Nolan M."/>
            <person name="Ohm R."/>
            <person name="Pangilinan J."/>
            <person name="Park H.-J."/>
            <person name="Ramirez L."/>
            <person name="Alfaro M."/>
            <person name="Sun H."/>
            <person name="Tritt A."/>
            <person name="Yoshinaga Y."/>
            <person name="Zwiers L.-H."/>
            <person name="Turgeon B."/>
            <person name="Goodwin S."/>
            <person name="Spatafora J."/>
            <person name="Crous P."/>
            <person name="Grigoriev I."/>
        </authorList>
    </citation>
    <scope>NUCLEOTIDE SEQUENCE</scope>
    <source>
        <strain evidence="2">CBS 269.34</strain>
    </source>
</reference>
<keyword evidence="1" id="KW-1133">Transmembrane helix</keyword>
<gene>
    <name evidence="2" type="ORF">BU16DRAFT_531554</name>
</gene>
<evidence type="ECO:0008006" key="4">
    <source>
        <dbReference type="Google" id="ProtNLM"/>
    </source>
</evidence>
<organism evidence="2 3">
    <name type="scientific">Lophium mytilinum</name>
    <dbReference type="NCBI Taxonomy" id="390894"/>
    <lineage>
        <taxon>Eukaryota</taxon>
        <taxon>Fungi</taxon>
        <taxon>Dikarya</taxon>
        <taxon>Ascomycota</taxon>
        <taxon>Pezizomycotina</taxon>
        <taxon>Dothideomycetes</taxon>
        <taxon>Pleosporomycetidae</taxon>
        <taxon>Mytilinidiales</taxon>
        <taxon>Mytilinidiaceae</taxon>
        <taxon>Lophium</taxon>
    </lineage>
</organism>